<evidence type="ECO:0000256" key="1">
    <source>
        <dbReference type="SAM" id="SignalP"/>
    </source>
</evidence>
<sequence length="115" mass="12940">MNLSCAWIAVHLEILCSRSAAGLDSLLPQRYFMNGSPSGLHLGFQNNGSRGRQEILGITGEMIDLRAYSFSLFIFAQNFLDMVATLAGRIILASTRKLFESRRRDDKPYDHFHSS</sequence>
<protein>
    <submittedName>
        <fullName evidence="2">Uncharacterized protein</fullName>
    </submittedName>
</protein>
<dbReference type="EMBL" id="KV407457">
    <property type="protein sequence ID" value="KZF23676.1"/>
    <property type="molecule type" value="Genomic_DNA"/>
</dbReference>
<accession>A0A165HL31</accession>
<dbReference type="GeneID" id="28897572"/>
<keyword evidence="3" id="KW-1185">Reference proteome</keyword>
<name>A0A165HL31_XYLHT</name>
<organism evidence="2 3">
    <name type="scientific">Xylona heveae (strain CBS 132557 / TC161)</name>
    <dbReference type="NCBI Taxonomy" id="1328760"/>
    <lineage>
        <taxon>Eukaryota</taxon>
        <taxon>Fungi</taxon>
        <taxon>Dikarya</taxon>
        <taxon>Ascomycota</taxon>
        <taxon>Pezizomycotina</taxon>
        <taxon>Xylonomycetes</taxon>
        <taxon>Xylonales</taxon>
        <taxon>Xylonaceae</taxon>
        <taxon>Xylona</taxon>
    </lineage>
</organism>
<proteinExistence type="predicted"/>
<dbReference type="InParanoid" id="A0A165HL31"/>
<feature type="signal peptide" evidence="1">
    <location>
        <begin position="1"/>
        <end position="21"/>
    </location>
</feature>
<feature type="chain" id="PRO_5007858724" evidence="1">
    <location>
        <begin position="22"/>
        <end position="115"/>
    </location>
</feature>
<dbReference type="Proteomes" id="UP000076632">
    <property type="component" value="Unassembled WGS sequence"/>
</dbReference>
<dbReference type="AlphaFoldDB" id="A0A165HL31"/>
<dbReference type="RefSeq" id="XP_018189231.1">
    <property type="nucleotide sequence ID" value="XM_018332435.1"/>
</dbReference>
<evidence type="ECO:0000313" key="2">
    <source>
        <dbReference type="EMBL" id="KZF23676.1"/>
    </source>
</evidence>
<evidence type="ECO:0000313" key="3">
    <source>
        <dbReference type="Proteomes" id="UP000076632"/>
    </source>
</evidence>
<reference evidence="2 3" key="1">
    <citation type="journal article" date="2016" name="Fungal Biol.">
        <title>The genome of Xylona heveae provides a window into fungal endophytism.</title>
        <authorList>
            <person name="Gazis R."/>
            <person name="Kuo A."/>
            <person name="Riley R."/>
            <person name="LaButti K."/>
            <person name="Lipzen A."/>
            <person name="Lin J."/>
            <person name="Amirebrahimi M."/>
            <person name="Hesse C.N."/>
            <person name="Spatafora J.W."/>
            <person name="Henrissat B."/>
            <person name="Hainaut M."/>
            <person name="Grigoriev I.V."/>
            <person name="Hibbett D.S."/>
        </authorList>
    </citation>
    <scope>NUCLEOTIDE SEQUENCE [LARGE SCALE GENOMIC DNA]</scope>
    <source>
        <strain evidence="2 3">TC161</strain>
    </source>
</reference>
<keyword evidence="1" id="KW-0732">Signal</keyword>
<gene>
    <name evidence="2" type="ORF">L228DRAFT_246514</name>
</gene>